<evidence type="ECO:0000313" key="2">
    <source>
        <dbReference type="EMBL" id="SEG93130.1"/>
    </source>
</evidence>
<keyword evidence="1" id="KW-0472">Membrane</keyword>
<gene>
    <name evidence="2" type="ORF">SAMN04489712_13721</name>
</gene>
<organism evidence="2 3">
    <name type="scientific">Thermomonospora echinospora</name>
    <dbReference type="NCBI Taxonomy" id="1992"/>
    <lineage>
        <taxon>Bacteria</taxon>
        <taxon>Bacillati</taxon>
        <taxon>Actinomycetota</taxon>
        <taxon>Actinomycetes</taxon>
        <taxon>Streptosporangiales</taxon>
        <taxon>Thermomonosporaceae</taxon>
        <taxon>Thermomonospora</taxon>
    </lineage>
</organism>
<protein>
    <submittedName>
        <fullName evidence="2">Uncharacterized protein</fullName>
    </submittedName>
</protein>
<feature type="transmembrane region" description="Helical" evidence="1">
    <location>
        <begin position="6"/>
        <end position="25"/>
    </location>
</feature>
<reference evidence="3" key="1">
    <citation type="submission" date="2016-10" db="EMBL/GenBank/DDBJ databases">
        <authorList>
            <person name="Varghese N."/>
            <person name="Submissions S."/>
        </authorList>
    </citation>
    <scope>NUCLEOTIDE SEQUENCE [LARGE SCALE GENOMIC DNA]</scope>
    <source>
        <strain evidence="3">DSM 43163</strain>
    </source>
</reference>
<proteinExistence type="predicted"/>
<name>A0A1H6E5Z1_9ACTN</name>
<sequence length="102" mass="11140">MWDGLVLVAFGLCGLIAMRAAVSNLRSSGSGRPDRKSMEEYFDRFGLFLVGSVFVVVAIAALFFGFSVRVAPWQHFASVGLVALGVVTVKFVWKRALGRLRS</sequence>
<accession>A0A1H6E5Z1</accession>
<keyword evidence="1" id="KW-1133">Transmembrane helix</keyword>
<evidence type="ECO:0000313" key="3">
    <source>
        <dbReference type="Proteomes" id="UP000236723"/>
    </source>
</evidence>
<feature type="transmembrane region" description="Helical" evidence="1">
    <location>
        <begin position="73"/>
        <end position="93"/>
    </location>
</feature>
<dbReference type="AlphaFoldDB" id="A0A1H6E5Z1"/>
<evidence type="ECO:0000256" key="1">
    <source>
        <dbReference type="SAM" id="Phobius"/>
    </source>
</evidence>
<keyword evidence="3" id="KW-1185">Reference proteome</keyword>
<keyword evidence="1" id="KW-0812">Transmembrane</keyword>
<feature type="transmembrane region" description="Helical" evidence="1">
    <location>
        <begin position="45"/>
        <end position="67"/>
    </location>
</feature>
<dbReference type="Proteomes" id="UP000236723">
    <property type="component" value="Unassembled WGS sequence"/>
</dbReference>
<dbReference type="EMBL" id="FNVO01000037">
    <property type="protein sequence ID" value="SEG93130.1"/>
    <property type="molecule type" value="Genomic_DNA"/>
</dbReference>